<organism evidence="1 2">
    <name type="scientific">Vescimonas coprocola</name>
    <dbReference type="NCBI Taxonomy" id="2714355"/>
    <lineage>
        <taxon>Bacteria</taxon>
        <taxon>Bacillati</taxon>
        <taxon>Bacillota</taxon>
        <taxon>Clostridia</taxon>
        <taxon>Eubacteriales</taxon>
        <taxon>Oscillospiraceae</taxon>
        <taxon>Vescimonas</taxon>
    </lineage>
</organism>
<dbReference type="Proteomes" id="UP000681035">
    <property type="component" value="Chromosome"/>
</dbReference>
<dbReference type="EMBL" id="AP023418">
    <property type="protein sequence ID" value="BCK82067.1"/>
    <property type="molecule type" value="Genomic_DNA"/>
</dbReference>
<accession>A0A810Q712</accession>
<gene>
    <name evidence="1" type="ORF">MM50RIKEN_18300</name>
</gene>
<reference evidence="1" key="1">
    <citation type="submission" date="2020-09" db="EMBL/GenBank/DDBJ databases">
        <title>New species isolated from human feces.</title>
        <authorList>
            <person name="Kitahara M."/>
            <person name="Shigeno Y."/>
            <person name="Shime M."/>
            <person name="Matsumoto Y."/>
            <person name="Nakamura S."/>
            <person name="Motooka D."/>
            <person name="Fukuoka S."/>
            <person name="Nishikawa H."/>
            <person name="Benno Y."/>
        </authorList>
    </citation>
    <scope>NUCLEOTIDE SEQUENCE</scope>
    <source>
        <strain evidence="1">MM50</strain>
    </source>
</reference>
<dbReference type="KEGG" id="vcop:MM50RIKEN_18300"/>
<sequence>MLAIGTNASFDDSFAEKGYVHQTFKCGICGNETKRNRDVTESSPKDGNLKIEYKNLLPLLRFNPTIPQCDACEAGNVADSHFATYLCYGVVTSTDAVIQPSYAHKTFGPSSISVSMDPKGGVNFSISLDSKITKYLARPVTLA</sequence>
<keyword evidence="2" id="KW-1185">Reference proteome</keyword>
<dbReference type="AlphaFoldDB" id="A0A810Q712"/>
<evidence type="ECO:0000313" key="2">
    <source>
        <dbReference type="Proteomes" id="UP000681035"/>
    </source>
</evidence>
<name>A0A810Q712_9FIRM</name>
<protein>
    <submittedName>
        <fullName evidence="1">Uncharacterized protein</fullName>
    </submittedName>
</protein>
<proteinExistence type="predicted"/>
<evidence type="ECO:0000313" key="1">
    <source>
        <dbReference type="EMBL" id="BCK82067.1"/>
    </source>
</evidence>